<reference evidence="1" key="1">
    <citation type="submission" date="2019-07" db="EMBL/GenBank/DDBJ databases">
        <authorList>
            <person name="Dittberner H."/>
        </authorList>
    </citation>
    <scope>NUCLEOTIDE SEQUENCE [LARGE SCALE GENOMIC DNA]</scope>
</reference>
<protein>
    <recommendedName>
        <fullName evidence="3">DDE Tnp4 domain-containing protein</fullName>
    </recommendedName>
</protein>
<evidence type="ECO:0000313" key="1">
    <source>
        <dbReference type="EMBL" id="VVA93948.1"/>
    </source>
</evidence>
<dbReference type="OrthoDB" id="1101936at2759"/>
<name>A0A565AWZ4_9BRAS</name>
<accession>A0A565AWZ4</accession>
<dbReference type="AlphaFoldDB" id="A0A565AWZ4"/>
<dbReference type="EMBL" id="CABITT030000002">
    <property type="protein sequence ID" value="VVA93948.1"/>
    <property type="molecule type" value="Genomic_DNA"/>
</dbReference>
<proteinExistence type="predicted"/>
<organism evidence="1 2">
    <name type="scientific">Arabis nemorensis</name>
    <dbReference type="NCBI Taxonomy" id="586526"/>
    <lineage>
        <taxon>Eukaryota</taxon>
        <taxon>Viridiplantae</taxon>
        <taxon>Streptophyta</taxon>
        <taxon>Embryophyta</taxon>
        <taxon>Tracheophyta</taxon>
        <taxon>Spermatophyta</taxon>
        <taxon>Magnoliopsida</taxon>
        <taxon>eudicotyledons</taxon>
        <taxon>Gunneridae</taxon>
        <taxon>Pentapetalae</taxon>
        <taxon>rosids</taxon>
        <taxon>malvids</taxon>
        <taxon>Brassicales</taxon>
        <taxon>Brassicaceae</taxon>
        <taxon>Arabideae</taxon>
        <taxon>Arabis</taxon>
    </lineage>
</organism>
<gene>
    <name evidence="1" type="ORF">ANE_LOCUS4393</name>
</gene>
<evidence type="ECO:0000313" key="2">
    <source>
        <dbReference type="Proteomes" id="UP000489600"/>
    </source>
</evidence>
<evidence type="ECO:0008006" key="3">
    <source>
        <dbReference type="Google" id="ProtNLM"/>
    </source>
</evidence>
<dbReference type="Proteomes" id="UP000489600">
    <property type="component" value="Unassembled WGS sequence"/>
</dbReference>
<sequence length="65" mass="7295">MARLGVTICAKIRESTRFYPYFKDCIGALDGTHIFAMITNSDVPSYRTRKGFVSQNVLAACNFDL</sequence>
<keyword evidence="2" id="KW-1185">Reference proteome</keyword>
<comment type="caution">
    <text evidence="1">The sequence shown here is derived from an EMBL/GenBank/DDBJ whole genome shotgun (WGS) entry which is preliminary data.</text>
</comment>